<dbReference type="InterPro" id="IPR051162">
    <property type="entry name" value="T4SS_component"/>
</dbReference>
<dbReference type="PANTHER" id="PTHR30121:SF12">
    <property type="entry name" value="TYPE IV SECRETION SYSTEM PROTEIN CAGE"/>
    <property type="match status" value="1"/>
</dbReference>
<dbReference type="InterPro" id="IPR018145">
    <property type="entry name" value="CagE_TrbE_VirB_cntrl_dom"/>
</dbReference>
<reference evidence="5 6" key="1">
    <citation type="submission" date="2024-04" db="EMBL/GenBank/DDBJ databases">
        <title>Novel Shewanella species isolated from Baltic Sea sediments.</title>
        <authorList>
            <person name="Martin-Rodriguez A.J."/>
            <person name="Fernandez-Juarez V."/>
            <person name="Valeriano V.D."/>
            <person name="Mihindukulasooriya I."/>
            <person name="Ceresnova L."/>
            <person name="Joffre E."/>
            <person name="Jensie-Markopoulos S."/>
            <person name="Moore E.R.B."/>
            <person name="Sjoling A."/>
        </authorList>
    </citation>
    <scope>NUCLEOTIDE SEQUENCE [LARGE SCALE GENOMIC DNA]</scope>
    <source>
        <strain evidence="5 6">VAX-SP0-0CM-1</strain>
    </source>
</reference>
<feature type="domain" description="CagE TrbE VirB component of type IV transporter system central" evidence="4">
    <location>
        <begin position="191"/>
        <end position="399"/>
    </location>
</feature>
<gene>
    <name evidence="5" type="ORF">AAGS29_19125</name>
</gene>
<proteinExistence type="inferred from homology"/>
<keyword evidence="6" id="KW-1185">Reference proteome</keyword>
<dbReference type="Proteomes" id="UP001489333">
    <property type="component" value="Unassembled WGS sequence"/>
</dbReference>
<dbReference type="Pfam" id="PF03135">
    <property type="entry name" value="CagE_TrbE_VirB"/>
    <property type="match status" value="1"/>
</dbReference>
<evidence type="ECO:0000256" key="3">
    <source>
        <dbReference type="ARBA" id="ARBA00022840"/>
    </source>
</evidence>
<dbReference type="RefSeq" id="WP_342902424.1">
    <property type="nucleotide sequence ID" value="NZ_JBCHKU010000034.1"/>
</dbReference>
<comment type="similarity">
    <text evidence="1">Belongs to the TrbE/VirB4 family.</text>
</comment>
<keyword evidence="2" id="KW-0547">Nucleotide-binding</keyword>
<sequence length="808" mass="91455">MFRTASYRTSIKGMPDLLNYGILCDDGVVANKDGSLMAGFVFRGVDISSSTFGDRNSLADSISDLLVSFGTGWMLHVEAVRQKTAEYLNKENSHFSHPMFAAIDEERHDYFSRVAERYESSYFMFVTYMPPSKAQAQIRDWMFEDSLDKKSLFSKHLDDFQRKLRDISSRLQSYISIRRLLAYKARNDEGETHYYCELLQKINLMVTGNDRPVRLPFCPVGIDSLIGAHEFWTGMSPKLNDQYIATIGIDNFPDESSPNILNHLDKLGFAYRWSSRFAFFDLFDAEKALEKERKTWKSRVISFKDVLAKTPNPKINEDAAKMVWQYEQALNLARGGKLKYGHYTPAIIVMNESREYLAECCEKIVKTIDQLGFGCRVETVNSVETFLGSLPSDSLHNVRRPLVNTVNLGHMLPLSSIWSGRLTNPCPFYPPNSPAVMQCSAEGAAPFRLNLHIDDLGHFLVFGPTGAGKSTLLATLVAQTNRYANRKQFVFDKGRAAYPISQCGGTHYDICVDENVTFAPLSHLRTDFAWCCNYIEKLLELQNVFISAKQRNGIENGLRELTASNIKDINISDFLHIANDTQITDALNFYTSDSAGNLLNSRKDSFKSSTLNVFEIGELMKRGTKEMIPVLLYIFRQIERSLDGSPGFIFLDEAWVAFSDPVFKLMLVEWLKTMRTANCVVGLFTQSLTDAIKSGILDVLIEACPTKIFLANPAADADVIKPTYKSFGLNDRQIDIIKRAVRKKHYYITSPEGNRLFDLALGELTLAFVGSSSKQHIARIKTLVGQHQEQWYSHWLVDRGVLNPEDIS</sequence>
<organism evidence="5 6">
    <name type="scientific">Shewanella vaxholmensis</name>
    <dbReference type="NCBI Taxonomy" id="3063535"/>
    <lineage>
        <taxon>Bacteria</taxon>
        <taxon>Pseudomonadati</taxon>
        <taxon>Pseudomonadota</taxon>
        <taxon>Gammaproteobacteria</taxon>
        <taxon>Alteromonadales</taxon>
        <taxon>Shewanellaceae</taxon>
        <taxon>Shewanella</taxon>
    </lineage>
</organism>
<comment type="caution">
    <text evidence="5">The sequence shown here is derived from an EMBL/GenBank/DDBJ whole genome shotgun (WGS) entry which is preliminary data.</text>
</comment>
<dbReference type="SUPFAM" id="SSF52540">
    <property type="entry name" value="P-loop containing nucleoside triphosphate hydrolases"/>
    <property type="match status" value="1"/>
</dbReference>
<accession>A0ABU9UWS0</accession>
<name>A0ABU9UWS0_9GAMM</name>
<evidence type="ECO:0000256" key="1">
    <source>
        <dbReference type="ARBA" id="ARBA00006512"/>
    </source>
</evidence>
<evidence type="ECO:0000313" key="5">
    <source>
        <dbReference type="EMBL" id="MEM6250712.1"/>
    </source>
</evidence>
<dbReference type="Gene3D" id="3.40.50.300">
    <property type="entry name" value="P-loop containing nucleotide triphosphate hydrolases"/>
    <property type="match status" value="2"/>
</dbReference>
<dbReference type="PANTHER" id="PTHR30121">
    <property type="entry name" value="UNCHARACTERIZED PROTEIN YJGR-RELATED"/>
    <property type="match status" value="1"/>
</dbReference>
<evidence type="ECO:0000259" key="4">
    <source>
        <dbReference type="Pfam" id="PF03135"/>
    </source>
</evidence>
<dbReference type="EMBL" id="JBCHKU010000034">
    <property type="protein sequence ID" value="MEM6250712.1"/>
    <property type="molecule type" value="Genomic_DNA"/>
</dbReference>
<protein>
    <submittedName>
        <fullName evidence="5">Conjugal transfer protein TrbE</fullName>
    </submittedName>
</protein>
<evidence type="ECO:0000313" key="6">
    <source>
        <dbReference type="Proteomes" id="UP001489333"/>
    </source>
</evidence>
<dbReference type="InterPro" id="IPR027417">
    <property type="entry name" value="P-loop_NTPase"/>
</dbReference>
<keyword evidence="3" id="KW-0067">ATP-binding</keyword>
<evidence type="ECO:0000256" key="2">
    <source>
        <dbReference type="ARBA" id="ARBA00022741"/>
    </source>
</evidence>